<dbReference type="Proteomes" id="UP001214576">
    <property type="component" value="Unassembled WGS sequence"/>
</dbReference>
<keyword evidence="2" id="KW-1185">Reference proteome</keyword>
<dbReference type="AlphaFoldDB" id="A0AAD4YA88"/>
<dbReference type="EMBL" id="JAKZEL010000011">
    <property type="protein sequence ID" value="KAI4539096.1"/>
    <property type="molecule type" value="Genomic_DNA"/>
</dbReference>
<evidence type="ECO:0000313" key="1">
    <source>
        <dbReference type="EMBL" id="KAI4539096.1"/>
    </source>
</evidence>
<sequence>MTFLPSMSLIINTELGFCGARQVFALLLFGDFNKCQSTVLSGKVQKCSFRNWKERRSTEFGPEFSFISALPYTYQRFLATSIGHHEGHSAQKPVLNTFLVTSTLTSLPVSLTDTLAFQFLVPASLAPSVTVLHLTAGTTDGVYRYRI</sequence>
<accession>A0AAD4YA88</accession>
<evidence type="ECO:0000313" key="2">
    <source>
        <dbReference type="Proteomes" id="UP001214576"/>
    </source>
</evidence>
<protein>
    <submittedName>
        <fullName evidence="1">Uncharacterized protein</fullName>
    </submittedName>
</protein>
<organism evidence="1 2">
    <name type="scientific">Ovis ammon polii</name>
    <dbReference type="NCBI Taxonomy" id="230172"/>
    <lineage>
        <taxon>Eukaryota</taxon>
        <taxon>Metazoa</taxon>
        <taxon>Chordata</taxon>
        <taxon>Craniata</taxon>
        <taxon>Vertebrata</taxon>
        <taxon>Euteleostomi</taxon>
        <taxon>Mammalia</taxon>
        <taxon>Eutheria</taxon>
        <taxon>Laurasiatheria</taxon>
        <taxon>Artiodactyla</taxon>
        <taxon>Ruminantia</taxon>
        <taxon>Pecora</taxon>
        <taxon>Bovidae</taxon>
        <taxon>Caprinae</taxon>
        <taxon>Ovis</taxon>
    </lineage>
</organism>
<gene>
    <name evidence="1" type="ORF">MG293_010488</name>
</gene>
<name>A0AAD4YA88_OVIAM</name>
<proteinExistence type="predicted"/>
<comment type="caution">
    <text evidence="1">The sequence shown here is derived from an EMBL/GenBank/DDBJ whole genome shotgun (WGS) entry which is preliminary data.</text>
</comment>
<reference evidence="1" key="1">
    <citation type="submission" date="2022-03" db="EMBL/GenBank/DDBJ databases">
        <title>Genomic analyses of argali, domestic sheep and their hybrids provide insights into chromosomal evolution, heterosis and genetic basis of agronomic traits.</title>
        <authorList>
            <person name="Li M."/>
        </authorList>
    </citation>
    <scope>NUCLEOTIDE SEQUENCE</scope>
    <source>
        <strain evidence="1">CAU-MHL-2022a</strain>
        <tissue evidence="1">Skin</tissue>
    </source>
</reference>